<protein>
    <recommendedName>
        <fullName evidence="3">Reverse transcriptase zinc-binding domain-containing protein</fullName>
    </recommendedName>
</protein>
<dbReference type="EnsemblPlants" id="AET1Gv20574600.1">
    <property type="protein sequence ID" value="AET1Gv20574600.1"/>
    <property type="gene ID" value="AET1Gv20574600"/>
</dbReference>
<reference evidence="2" key="2">
    <citation type="journal article" date="2017" name="Nat. Plants">
        <title>The Aegilops tauschii genome reveals multiple impacts of transposons.</title>
        <authorList>
            <person name="Zhao G."/>
            <person name="Zou C."/>
            <person name="Li K."/>
            <person name="Wang K."/>
            <person name="Li T."/>
            <person name="Gao L."/>
            <person name="Zhang X."/>
            <person name="Wang H."/>
            <person name="Yang Z."/>
            <person name="Liu X."/>
            <person name="Jiang W."/>
            <person name="Mao L."/>
            <person name="Kong X."/>
            <person name="Jiao Y."/>
            <person name="Jia J."/>
        </authorList>
    </citation>
    <scope>NUCLEOTIDE SEQUENCE [LARGE SCALE GENOMIC DNA]</scope>
    <source>
        <strain evidence="2">cv. AL8/78</strain>
    </source>
</reference>
<dbReference type="Proteomes" id="UP000015105">
    <property type="component" value="Chromosome 1D"/>
</dbReference>
<proteinExistence type="predicted"/>
<keyword evidence="2" id="KW-1185">Reference proteome</keyword>
<reference evidence="2" key="1">
    <citation type="journal article" date="2014" name="Science">
        <title>Ancient hybridizations among the ancestral genomes of bread wheat.</title>
        <authorList>
            <consortium name="International Wheat Genome Sequencing Consortium,"/>
            <person name="Marcussen T."/>
            <person name="Sandve S.R."/>
            <person name="Heier L."/>
            <person name="Spannagl M."/>
            <person name="Pfeifer M."/>
            <person name="Jakobsen K.S."/>
            <person name="Wulff B.B."/>
            <person name="Steuernagel B."/>
            <person name="Mayer K.F."/>
            <person name="Olsen O.A."/>
        </authorList>
    </citation>
    <scope>NUCLEOTIDE SEQUENCE [LARGE SCALE GENOMIC DNA]</scope>
    <source>
        <strain evidence="2">cv. AL8/78</strain>
    </source>
</reference>
<reference evidence="1" key="5">
    <citation type="journal article" date="2021" name="G3 (Bethesda)">
        <title>Aegilops tauschii genome assembly Aet v5.0 features greater sequence contiguity and improved annotation.</title>
        <authorList>
            <person name="Wang L."/>
            <person name="Zhu T."/>
            <person name="Rodriguez J.C."/>
            <person name="Deal K.R."/>
            <person name="Dubcovsky J."/>
            <person name="McGuire P.E."/>
            <person name="Lux T."/>
            <person name="Spannagl M."/>
            <person name="Mayer K.F.X."/>
            <person name="Baldrich P."/>
            <person name="Meyers B.C."/>
            <person name="Huo N."/>
            <person name="Gu Y.Q."/>
            <person name="Zhou H."/>
            <person name="Devos K.M."/>
            <person name="Bennetzen J.L."/>
            <person name="Unver T."/>
            <person name="Budak H."/>
            <person name="Gulick P.J."/>
            <person name="Galiba G."/>
            <person name="Kalapos B."/>
            <person name="Nelson D.R."/>
            <person name="Li P."/>
            <person name="You F.M."/>
            <person name="Luo M.C."/>
            <person name="Dvorak J."/>
        </authorList>
    </citation>
    <scope>NUCLEOTIDE SEQUENCE [LARGE SCALE GENOMIC DNA]</scope>
    <source>
        <strain evidence="1">cv. AL8/78</strain>
    </source>
</reference>
<reference evidence="1" key="3">
    <citation type="journal article" date="2017" name="Nature">
        <title>Genome sequence of the progenitor of the wheat D genome Aegilops tauschii.</title>
        <authorList>
            <person name="Luo M.C."/>
            <person name="Gu Y.Q."/>
            <person name="Puiu D."/>
            <person name="Wang H."/>
            <person name="Twardziok S.O."/>
            <person name="Deal K.R."/>
            <person name="Huo N."/>
            <person name="Zhu T."/>
            <person name="Wang L."/>
            <person name="Wang Y."/>
            <person name="McGuire P.E."/>
            <person name="Liu S."/>
            <person name="Long H."/>
            <person name="Ramasamy R.K."/>
            <person name="Rodriguez J.C."/>
            <person name="Van S.L."/>
            <person name="Yuan L."/>
            <person name="Wang Z."/>
            <person name="Xia Z."/>
            <person name="Xiao L."/>
            <person name="Anderson O.D."/>
            <person name="Ouyang S."/>
            <person name="Liang Y."/>
            <person name="Zimin A.V."/>
            <person name="Pertea G."/>
            <person name="Qi P."/>
            <person name="Bennetzen J.L."/>
            <person name="Dai X."/>
            <person name="Dawson M.W."/>
            <person name="Muller H.G."/>
            <person name="Kugler K."/>
            <person name="Rivarola-Duarte L."/>
            <person name="Spannagl M."/>
            <person name="Mayer K.F.X."/>
            <person name="Lu F.H."/>
            <person name="Bevan M.W."/>
            <person name="Leroy P."/>
            <person name="Li P."/>
            <person name="You F.M."/>
            <person name="Sun Q."/>
            <person name="Liu Z."/>
            <person name="Lyons E."/>
            <person name="Wicker T."/>
            <person name="Salzberg S.L."/>
            <person name="Devos K.M."/>
            <person name="Dvorak J."/>
        </authorList>
    </citation>
    <scope>NUCLEOTIDE SEQUENCE [LARGE SCALE GENOMIC DNA]</scope>
    <source>
        <strain evidence="1">cv. AL8/78</strain>
    </source>
</reference>
<dbReference type="AlphaFoldDB" id="A0A452YYS0"/>
<evidence type="ECO:0000313" key="1">
    <source>
        <dbReference type="EnsemblPlants" id="AET1Gv20574600.1"/>
    </source>
</evidence>
<evidence type="ECO:0008006" key="3">
    <source>
        <dbReference type="Google" id="ProtNLM"/>
    </source>
</evidence>
<name>A0A452YYS0_AEGTS</name>
<dbReference type="Gramene" id="AET1Gv20574600.1">
    <property type="protein sequence ID" value="AET1Gv20574600.1"/>
    <property type="gene ID" value="AET1Gv20574600"/>
</dbReference>
<reference evidence="1" key="4">
    <citation type="submission" date="2019-03" db="UniProtKB">
        <authorList>
            <consortium name="EnsemblPlants"/>
        </authorList>
    </citation>
    <scope>IDENTIFICATION</scope>
</reference>
<organism evidence="1 2">
    <name type="scientific">Aegilops tauschii subsp. strangulata</name>
    <name type="common">Goatgrass</name>
    <dbReference type="NCBI Taxonomy" id="200361"/>
    <lineage>
        <taxon>Eukaryota</taxon>
        <taxon>Viridiplantae</taxon>
        <taxon>Streptophyta</taxon>
        <taxon>Embryophyta</taxon>
        <taxon>Tracheophyta</taxon>
        <taxon>Spermatophyta</taxon>
        <taxon>Magnoliopsida</taxon>
        <taxon>Liliopsida</taxon>
        <taxon>Poales</taxon>
        <taxon>Poaceae</taxon>
        <taxon>BOP clade</taxon>
        <taxon>Pooideae</taxon>
        <taxon>Triticodae</taxon>
        <taxon>Triticeae</taxon>
        <taxon>Triticinae</taxon>
        <taxon>Aegilops</taxon>
    </lineage>
</organism>
<sequence>MVRWTEICKPRDQGGLGIMSSKRMNIALLTSWLWRISNGEGGLWLRIIQRKYPCGQPLAFCQRSGGSQF</sequence>
<accession>A0A452YYS0</accession>
<evidence type="ECO:0000313" key="2">
    <source>
        <dbReference type="Proteomes" id="UP000015105"/>
    </source>
</evidence>